<dbReference type="GO" id="GO:0120147">
    <property type="term" value="F:formylglycine-generating oxidase activity"/>
    <property type="evidence" value="ECO:0007669"/>
    <property type="project" value="TreeGrafter"/>
</dbReference>
<dbReference type="InterPro" id="IPR005532">
    <property type="entry name" value="SUMF_dom"/>
</dbReference>
<dbReference type="EMBL" id="FNYD01000002">
    <property type="protein sequence ID" value="SEI83934.1"/>
    <property type="molecule type" value="Genomic_DNA"/>
</dbReference>
<dbReference type="AlphaFoldDB" id="A0A1H6U0B9"/>
<feature type="chain" id="PRO_5011525180" evidence="1">
    <location>
        <begin position="18"/>
        <end position="513"/>
    </location>
</feature>
<organism evidence="3 4">
    <name type="scientific">Cribrihabitans marinus</name>
    <dbReference type="NCBI Taxonomy" id="1227549"/>
    <lineage>
        <taxon>Bacteria</taxon>
        <taxon>Pseudomonadati</taxon>
        <taxon>Pseudomonadota</taxon>
        <taxon>Alphaproteobacteria</taxon>
        <taxon>Rhodobacterales</taxon>
        <taxon>Paracoccaceae</taxon>
        <taxon>Cribrihabitans</taxon>
    </lineage>
</organism>
<name>A0A1H6U0B9_9RHOB</name>
<evidence type="ECO:0000313" key="3">
    <source>
        <dbReference type="EMBL" id="SEI83934.1"/>
    </source>
</evidence>
<dbReference type="OrthoDB" id="9768004at2"/>
<feature type="signal peptide" evidence="1">
    <location>
        <begin position="1"/>
        <end position="17"/>
    </location>
</feature>
<dbReference type="InterPro" id="IPR042095">
    <property type="entry name" value="SUMF_sf"/>
</dbReference>
<dbReference type="Proteomes" id="UP000199379">
    <property type="component" value="Unassembled WGS sequence"/>
</dbReference>
<dbReference type="InterPro" id="IPR051043">
    <property type="entry name" value="Sulfatase_Mod_Factor_Kinase"/>
</dbReference>
<gene>
    <name evidence="3" type="ORF">SAMN05444007_102448</name>
</gene>
<dbReference type="Gene3D" id="3.90.1580.10">
    <property type="entry name" value="paralog of FGE (formylglycine-generating enzyme)"/>
    <property type="match status" value="1"/>
</dbReference>
<dbReference type="InterPro" id="IPR016187">
    <property type="entry name" value="CTDL_fold"/>
</dbReference>
<accession>A0A1H6U0B9</accession>
<dbReference type="PANTHER" id="PTHR23150:SF19">
    <property type="entry name" value="FORMYLGLYCINE-GENERATING ENZYME"/>
    <property type="match status" value="1"/>
</dbReference>
<protein>
    <submittedName>
        <fullName evidence="3">Formylglycine-generating enzyme, required for sulfatase activity, contains SUMF1/FGE domain</fullName>
    </submittedName>
</protein>
<keyword evidence="1" id="KW-0732">Signal</keyword>
<dbReference type="SUPFAM" id="SSF56436">
    <property type="entry name" value="C-type lectin-like"/>
    <property type="match status" value="1"/>
</dbReference>
<evidence type="ECO:0000313" key="4">
    <source>
        <dbReference type="Proteomes" id="UP000199379"/>
    </source>
</evidence>
<sequence length="513" mass="55673">MRNLVLLLIGLAGPALAQVPDWPVEQYDPAGAEAPADLVLPMPCGGGMAFQKVSVPMDATDPLADRRIRLGQSGEETGYSDYLRTTFLSGPFSDEPEARHYYIARYELTRGQYRALQGDCDPPERADRIARGGLSWHDAVTLARNYTGWLYSNAPEALPRAGETPGFVRLPTGDEWEYAARGGARADPAGFAAPRYFVDGELRDHALFHGGGGRGRLGPVGLRLPNPLGLFDVYGNAEELVLDPFRINALGRPHGQAGGVVTRGGSVLSSAAEIGSARRTEYPPYAPETGRPLRGDTFGLRLVIGAHLATSEARLGAIRDRWQDLARADPVDESDPEATLAALIEAEPDPRRQAALAALQLELRRNRDRVQTALQQSARATLLAGAAFVQTLSRNARAIEGKAASIRLLVELQRAGDDSPMLRRQLAAHVTEIEAMRDQQRVQLTSYRAALDALVGDVPPEDRVRAARVLEEELSLSRQVDLGGALRRFVADLETYAESPDMPADILLETALD</sequence>
<reference evidence="3 4" key="1">
    <citation type="submission" date="2016-10" db="EMBL/GenBank/DDBJ databases">
        <authorList>
            <person name="de Groot N.N."/>
        </authorList>
    </citation>
    <scope>NUCLEOTIDE SEQUENCE [LARGE SCALE GENOMIC DNA]</scope>
    <source>
        <strain evidence="3 4">DSM 29340</strain>
    </source>
</reference>
<dbReference type="STRING" id="1227549.SAMN05444007_102448"/>
<evidence type="ECO:0000256" key="1">
    <source>
        <dbReference type="SAM" id="SignalP"/>
    </source>
</evidence>
<dbReference type="PANTHER" id="PTHR23150">
    <property type="entry name" value="SULFATASE MODIFYING FACTOR 1, 2"/>
    <property type="match status" value="1"/>
</dbReference>
<keyword evidence="4" id="KW-1185">Reference proteome</keyword>
<evidence type="ECO:0000259" key="2">
    <source>
        <dbReference type="Pfam" id="PF03781"/>
    </source>
</evidence>
<proteinExistence type="predicted"/>
<dbReference type="Pfam" id="PF03781">
    <property type="entry name" value="FGE-sulfatase"/>
    <property type="match status" value="1"/>
</dbReference>
<feature type="domain" description="Sulfatase-modifying factor enzyme-like" evidence="2">
    <location>
        <begin position="133"/>
        <end position="282"/>
    </location>
</feature>
<dbReference type="RefSeq" id="WP_092362982.1">
    <property type="nucleotide sequence ID" value="NZ_BMGV01000002.1"/>
</dbReference>